<comment type="caution">
    <text evidence="1">The sequence shown here is derived from an EMBL/GenBank/DDBJ whole genome shotgun (WGS) entry which is preliminary data.</text>
</comment>
<name>A0ACB8ZHS8_ARCLA</name>
<proteinExistence type="predicted"/>
<reference evidence="2" key="1">
    <citation type="journal article" date="2022" name="Mol. Ecol. Resour.">
        <title>The genomes of chicory, endive, great burdock and yacon provide insights into Asteraceae palaeo-polyploidization history and plant inulin production.</title>
        <authorList>
            <person name="Fan W."/>
            <person name="Wang S."/>
            <person name="Wang H."/>
            <person name="Wang A."/>
            <person name="Jiang F."/>
            <person name="Liu H."/>
            <person name="Zhao H."/>
            <person name="Xu D."/>
            <person name="Zhang Y."/>
        </authorList>
    </citation>
    <scope>NUCLEOTIDE SEQUENCE [LARGE SCALE GENOMIC DNA]</scope>
    <source>
        <strain evidence="2">cv. Niubang</strain>
    </source>
</reference>
<organism evidence="1 2">
    <name type="scientific">Arctium lappa</name>
    <name type="common">Greater burdock</name>
    <name type="synonym">Lappa major</name>
    <dbReference type="NCBI Taxonomy" id="4217"/>
    <lineage>
        <taxon>Eukaryota</taxon>
        <taxon>Viridiplantae</taxon>
        <taxon>Streptophyta</taxon>
        <taxon>Embryophyta</taxon>
        <taxon>Tracheophyta</taxon>
        <taxon>Spermatophyta</taxon>
        <taxon>Magnoliopsida</taxon>
        <taxon>eudicotyledons</taxon>
        <taxon>Gunneridae</taxon>
        <taxon>Pentapetalae</taxon>
        <taxon>asterids</taxon>
        <taxon>campanulids</taxon>
        <taxon>Asterales</taxon>
        <taxon>Asteraceae</taxon>
        <taxon>Carduoideae</taxon>
        <taxon>Cardueae</taxon>
        <taxon>Arctiinae</taxon>
        <taxon>Arctium</taxon>
    </lineage>
</organism>
<dbReference type="Proteomes" id="UP001055879">
    <property type="component" value="Linkage Group LG10"/>
</dbReference>
<accession>A0ACB8ZHS8</accession>
<keyword evidence="2" id="KW-1185">Reference proteome</keyword>
<protein>
    <submittedName>
        <fullName evidence="1">Uncharacterized protein</fullName>
    </submittedName>
</protein>
<dbReference type="EMBL" id="CM042056">
    <property type="protein sequence ID" value="KAI3697514.1"/>
    <property type="molecule type" value="Genomic_DNA"/>
</dbReference>
<gene>
    <name evidence="1" type="ORF">L6452_30607</name>
</gene>
<evidence type="ECO:0000313" key="1">
    <source>
        <dbReference type="EMBL" id="KAI3697514.1"/>
    </source>
</evidence>
<reference evidence="1 2" key="2">
    <citation type="journal article" date="2022" name="Mol. Ecol. Resour.">
        <title>The genomes of chicory, endive, great burdock and yacon provide insights into Asteraceae paleo-polyploidization history and plant inulin production.</title>
        <authorList>
            <person name="Fan W."/>
            <person name="Wang S."/>
            <person name="Wang H."/>
            <person name="Wang A."/>
            <person name="Jiang F."/>
            <person name="Liu H."/>
            <person name="Zhao H."/>
            <person name="Xu D."/>
            <person name="Zhang Y."/>
        </authorList>
    </citation>
    <scope>NUCLEOTIDE SEQUENCE [LARGE SCALE GENOMIC DNA]</scope>
    <source>
        <strain evidence="2">cv. Niubang</strain>
    </source>
</reference>
<evidence type="ECO:0000313" key="2">
    <source>
        <dbReference type="Proteomes" id="UP001055879"/>
    </source>
</evidence>
<sequence length="393" mass="44345">MEEHNRRDGGLQAWKDFVRKEFGMESHLGTGFLHRLSRIDLRAQETDEVNLADDGTVNERSFMVHWPRKHKKWVQMMVYTIFVLFGQSVATMMGRLYFNKGGNSIWLLTLVQTVGFPALVPFLLISPVRTSDDAIAEKPKYLVLALLYVFLGVFLAALCVLYSIGLLYLPVSTYSLICASQLGFNAIFAFFLNQQKLTPYIMNSIFILTLSTVLLVFQINSGESINTSRGKYAFGFICTICASAGYALLLSLTQLSYRIVVKDESFRAVVTMIIYQSMVSSFVITIGLFASGDWRRLRAEIMKFELGKVAYVMILVSKAVCWQIFSIGTLGLIFKVSCLFSNVVSTVGLPIVPILAVVFFHEEMNGVKMVSMVMAIWGFLSYMYQHYLDNTKA</sequence>